<feature type="chain" id="PRO_5043808096" description="Nucleotide exchange factor Fes1 domain-containing protein" evidence="1">
    <location>
        <begin position="35"/>
        <end position="412"/>
    </location>
</feature>
<evidence type="ECO:0000313" key="4">
    <source>
        <dbReference type="Proteomes" id="UP001497516"/>
    </source>
</evidence>
<feature type="domain" description="Nucleotide exchange factor Fes1" evidence="2">
    <location>
        <begin position="89"/>
        <end position="180"/>
    </location>
</feature>
<dbReference type="SUPFAM" id="SSF48371">
    <property type="entry name" value="ARM repeat"/>
    <property type="match status" value="1"/>
</dbReference>
<dbReference type="PANTHER" id="PTHR19316:SF32">
    <property type="entry name" value="ARM REPEAT SUPERFAMILY PROTEIN"/>
    <property type="match status" value="1"/>
</dbReference>
<feature type="signal peptide" evidence="1">
    <location>
        <begin position="1"/>
        <end position="34"/>
    </location>
</feature>
<keyword evidence="1" id="KW-0732">Signal</keyword>
<dbReference type="InterPro" id="IPR013918">
    <property type="entry name" value="Nucleotide_exch_fac_Fes1"/>
</dbReference>
<dbReference type="Gene3D" id="1.25.10.10">
    <property type="entry name" value="Leucine-rich Repeat Variant"/>
    <property type="match status" value="1"/>
</dbReference>
<protein>
    <recommendedName>
        <fullName evidence="2">Nucleotide exchange factor Fes1 domain-containing protein</fullName>
    </recommendedName>
</protein>
<dbReference type="InterPro" id="IPR011989">
    <property type="entry name" value="ARM-like"/>
</dbReference>
<dbReference type="EMBL" id="OZ034820">
    <property type="protein sequence ID" value="CAL1402898.1"/>
    <property type="molecule type" value="Genomic_DNA"/>
</dbReference>
<sequence>MVRWSSSRFHNGAFGGLLAGVLVLLALVVSGVTADIQLNETSPSAGLSWTPGNEESGIVIPKSDPGNESSVISAIVSEQDQLDGGFSSLEGMLQWAIGHSDPAALKQSAQDAQRLSAAELNKRQMEIKELMEKLKMPSDAQLMQTALDDLKNSSVPIEDRHRALEELLVLVEPIDNANDLAKLGGLALVVGELNHPASDIRTISAWVIGKASQNNVLVQKQVLELGALSTLMKMVLSNSADEAIKALYAVSALIRNNVAGQDMFFSEAGDKLLMDVLSNSSSNIRLRRKTVSLVSDLAEGQLENPVRGEHSCFGNQLFLKSIVDLTMSIDLDLQEKALLAIKNILQLKTGNAVILKDFCGLDDALERMTQELDGVTAEESNGDFAVSVENLRREVQMTFHKKLGEETGVGAS</sequence>
<keyword evidence="4" id="KW-1185">Reference proteome</keyword>
<evidence type="ECO:0000259" key="2">
    <source>
        <dbReference type="Pfam" id="PF08609"/>
    </source>
</evidence>
<dbReference type="PANTHER" id="PTHR19316">
    <property type="entry name" value="PROTEIN FOLDING REGULATOR"/>
    <property type="match status" value="1"/>
</dbReference>
<proteinExistence type="predicted"/>
<evidence type="ECO:0000256" key="1">
    <source>
        <dbReference type="SAM" id="SignalP"/>
    </source>
</evidence>
<dbReference type="AlphaFoldDB" id="A0AAV2FZ29"/>
<dbReference type="Pfam" id="PF08609">
    <property type="entry name" value="Fes1"/>
    <property type="match status" value="1"/>
</dbReference>
<gene>
    <name evidence="3" type="ORF">LTRI10_LOCUS42865</name>
</gene>
<dbReference type="GO" id="GO:0000774">
    <property type="term" value="F:adenyl-nucleotide exchange factor activity"/>
    <property type="evidence" value="ECO:0007669"/>
    <property type="project" value="TreeGrafter"/>
</dbReference>
<dbReference type="GO" id="GO:0005783">
    <property type="term" value="C:endoplasmic reticulum"/>
    <property type="evidence" value="ECO:0007669"/>
    <property type="project" value="TreeGrafter"/>
</dbReference>
<dbReference type="InterPro" id="IPR050693">
    <property type="entry name" value="Hsp70_NEF-Inhibitors"/>
</dbReference>
<accession>A0AAV2FZ29</accession>
<organism evidence="3 4">
    <name type="scientific">Linum trigynum</name>
    <dbReference type="NCBI Taxonomy" id="586398"/>
    <lineage>
        <taxon>Eukaryota</taxon>
        <taxon>Viridiplantae</taxon>
        <taxon>Streptophyta</taxon>
        <taxon>Embryophyta</taxon>
        <taxon>Tracheophyta</taxon>
        <taxon>Spermatophyta</taxon>
        <taxon>Magnoliopsida</taxon>
        <taxon>eudicotyledons</taxon>
        <taxon>Gunneridae</taxon>
        <taxon>Pentapetalae</taxon>
        <taxon>rosids</taxon>
        <taxon>fabids</taxon>
        <taxon>Malpighiales</taxon>
        <taxon>Linaceae</taxon>
        <taxon>Linum</taxon>
    </lineage>
</organism>
<evidence type="ECO:0000313" key="3">
    <source>
        <dbReference type="EMBL" id="CAL1402898.1"/>
    </source>
</evidence>
<dbReference type="InterPro" id="IPR016024">
    <property type="entry name" value="ARM-type_fold"/>
</dbReference>
<reference evidence="3 4" key="1">
    <citation type="submission" date="2024-04" db="EMBL/GenBank/DDBJ databases">
        <authorList>
            <person name="Fracassetti M."/>
        </authorList>
    </citation>
    <scope>NUCLEOTIDE SEQUENCE [LARGE SCALE GENOMIC DNA]</scope>
</reference>
<name>A0AAV2FZ29_9ROSI</name>
<dbReference type="Proteomes" id="UP001497516">
    <property type="component" value="Chromosome 7"/>
</dbReference>